<dbReference type="PANTHER" id="PTHR11715:SF3">
    <property type="entry name" value="GLYCINE CLEAVAGE SYSTEM H PROTEIN-RELATED"/>
    <property type="match status" value="1"/>
</dbReference>
<comment type="cofactor">
    <cofactor evidence="3">
        <name>(R)-lipoate</name>
        <dbReference type="ChEBI" id="CHEBI:83088"/>
    </cofactor>
    <text evidence="3">Binds 1 lipoyl cofactor covalently.</text>
</comment>
<dbReference type="HAMAP" id="MF_00272">
    <property type="entry name" value="GcvH"/>
    <property type="match status" value="1"/>
</dbReference>
<dbReference type="KEGG" id="chya:V22_26920"/>
<gene>
    <name evidence="6" type="primary">gcvH_2</name>
    <name evidence="3" type="synonym">gcvH</name>
    <name evidence="6" type="ORF">V22_26920</name>
</gene>
<evidence type="ECO:0000259" key="5">
    <source>
        <dbReference type="PROSITE" id="PS50968"/>
    </source>
</evidence>
<evidence type="ECO:0000256" key="2">
    <source>
        <dbReference type="ARBA" id="ARBA00022823"/>
    </source>
</evidence>
<feature type="domain" description="Lipoyl-binding" evidence="5">
    <location>
        <begin position="21"/>
        <end position="103"/>
    </location>
</feature>
<dbReference type="InterPro" id="IPR033753">
    <property type="entry name" value="GCV_H/Fam206"/>
</dbReference>
<dbReference type="InterPro" id="IPR011053">
    <property type="entry name" value="Single_hybrid_motif"/>
</dbReference>
<evidence type="ECO:0000313" key="7">
    <source>
        <dbReference type="Proteomes" id="UP000319976"/>
    </source>
</evidence>
<dbReference type="PANTHER" id="PTHR11715">
    <property type="entry name" value="GLYCINE CLEAVAGE SYSTEM H PROTEIN"/>
    <property type="match status" value="1"/>
</dbReference>
<evidence type="ECO:0000256" key="4">
    <source>
        <dbReference type="PIRSR" id="PIRSR617453-50"/>
    </source>
</evidence>
<dbReference type="GO" id="GO:0005829">
    <property type="term" value="C:cytosol"/>
    <property type="evidence" value="ECO:0007669"/>
    <property type="project" value="TreeGrafter"/>
</dbReference>
<dbReference type="RefSeq" id="WP_145263441.1">
    <property type="nucleotide sequence ID" value="NZ_CP036316.1"/>
</dbReference>
<comment type="function">
    <text evidence="3">The glycine cleavage system catalyzes the degradation of glycine. The H protein shuttles the methylamine group of glycine from the P protein to the T protein.</text>
</comment>
<evidence type="ECO:0000256" key="3">
    <source>
        <dbReference type="HAMAP-Rule" id="MF_00272"/>
    </source>
</evidence>
<dbReference type="GO" id="GO:0019464">
    <property type="term" value="P:glycine decarboxylation via glycine cleavage system"/>
    <property type="evidence" value="ECO:0007669"/>
    <property type="project" value="UniProtKB-UniRule"/>
</dbReference>
<evidence type="ECO:0000256" key="1">
    <source>
        <dbReference type="ARBA" id="ARBA00009249"/>
    </source>
</evidence>
<dbReference type="EMBL" id="CP036316">
    <property type="protein sequence ID" value="QDT65439.1"/>
    <property type="molecule type" value="Genomic_DNA"/>
</dbReference>
<keyword evidence="7" id="KW-1185">Reference proteome</keyword>
<dbReference type="SUPFAM" id="SSF51230">
    <property type="entry name" value="Single hybrid motif"/>
    <property type="match status" value="1"/>
</dbReference>
<comment type="similarity">
    <text evidence="1 3">Belongs to the GcvH family.</text>
</comment>
<accession>A0A517TAN5</accession>
<dbReference type="InterPro" id="IPR017453">
    <property type="entry name" value="GCV_H_sub"/>
</dbReference>
<dbReference type="GO" id="GO:0005960">
    <property type="term" value="C:glycine cleavage complex"/>
    <property type="evidence" value="ECO:0007669"/>
    <property type="project" value="InterPro"/>
</dbReference>
<dbReference type="Gene3D" id="2.40.50.100">
    <property type="match status" value="1"/>
</dbReference>
<protein>
    <recommendedName>
        <fullName evidence="3">Glycine cleavage system H protein</fullName>
    </recommendedName>
</protein>
<dbReference type="Proteomes" id="UP000319976">
    <property type="component" value="Chromosome"/>
</dbReference>
<dbReference type="InterPro" id="IPR003016">
    <property type="entry name" value="2-oxoA_DH_lipoyl-BS"/>
</dbReference>
<dbReference type="Pfam" id="PF01597">
    <property type="entry name" value="GCV_H"/>
    <property type="match status" value="1"/>
</dbReference>
<evidence type="ECO:0000313" key="6">
    <source>
        <dbReference type="EMBL" id="QDT65439.1"/>
    </source>
</evidence>
<organism evidence="6 7">
    <name type="scientific">Calycomorphotria hydatis</name>
    <dbReference type="NCBI Taxonomy" id="2528027"/>
    <lineage>
        <taxon>Bacteria</taxon>
        <taxon>Pseudomonadati</taxon>
        <taxon>Planctomycetota</taxon>
        <taxon>Planctomycetia</taxon>
        <taxon>Planctomycetales</taxon>
        <taxon>Planctomycetaceae</taxon>
        <taxon>Calycomorphotria</taxon>
    </lineage>
</organism>
<dbReference type="GO" id="GO:0009249">
    <property type="term" value="P:protein lipoylation"/>
    <property type="evidence" value="ECO:0007669"/>
    <property type="project" value="TreeGrafter"/>
</dbReference>
<reference evidence="6 7" key="1">
    <citation type="submission" date="2019-02" db="EMBL/GenBank/DDBJ databases">
        <title>Deep-cultivation of Planctomycetes and their phenomic and genomic characterization uncovers novel biology.</title>
        <authorList>
            <person name="Wiegand S."/>
            <person name="Jogler M."/>
            <person name="Boedeker C."/>
            <person name="Pinto D."/>
            <person name="Vollmers J."/>
            <person name="Rivas-Marin E."/>
            <person name="Kohn T."/>
            <person name="Peeters S.H."/>
            <person name="Heuer A."/>
            <person name="Rast P."/>
            <person name="Oberbeckmann S."/>
            <person name="Bunk B."/>
            <person name="Jeske O."/>
            <person name="Meyerdierks A."/>
            <person name="Storesund J.E."/>
            <person name="Kallscheuer N."/>
            <person name="Luecker S."/>
            <person name="Lage O.M."/>
            <person name="Pohl T."/>
            <person name="Merkel B.J."/>
            <person name="Hornburger P."/>
            <person name="Mueller R.-W."/>
            <person name="Bruemmer F."/>
            <person name="Labrenz M."/>
            <person name="Spormann A.M."/>
            <person name="Op den Camp H."/>
            <person name="Overmann J."/>
            <person name="Amann R."/>
            <person name="Jetten M.S.M."/>
            <person name="Mascher T."/>
            <person name="Medema M.H."/>
            <person name="Devos D.P."/>
            <person name="Kaster A.-K."/>
            <person name="Ovreas L."/>
            <person name="Rohde M."/>
            <person name="Galperin M.Y."/>
            <person name="Jogler C."/>
        </authorList>
    </citation>
    <scope>NUCLEOTIDE SEQUENCE [LARGE SCALE GENOMIC DNA]</scope>
    <source>
        <strain evidence="6 7">V22</strain>
    </source>
</reference>
<dbReference type="PROSITE" id="PS50968">
    <property type="entry name" value="BIOTINYL_LIPOYL"/>
    <property type="match status" value="1"/>
</dbReference>
<dbReference type="CDD" id="cd06848">
    <property type="entry name" value="GCS_H"/>
    <property type="match status" value="1"/>
</dbReference>
<dbReference type="InterPro" id="IPR002930">
    <property type="entry name" value="GCV_H"/>
</dbReference>
<dbReference type="NCBIfam" id="NF002270">
    <property type="entry name" value="PRK01202.1"/>
    <property type="match status" value="1"/>
</dbReference>
<comment type="subunit">
    <text evidence="3">The glycine cleavage system is composed of four proteins: P, T, L and H.</text>
</comment>
<dbReference type="PROSITE" id="PS00189">
    <property type="entry name" value="LIPOYL"/>
    <property type="match status" value="1"/>
</dbReference>
<feature type="modified residue" description="N6-lipoyllysine" evidence="3 4">
    <location>
        <position position="62"/>
    </location>
</feature>
<dbReference type="AlphaFoldDB" id="A0A517TAN5"/>
<dbReference type="OrthoDB" id="9796712at2"/>
<proteinExistence type="inferred from homology"/>
<keyword evidence="2 3" id="KW-0450">Lipoyl</keyword>
<dbReference type="InterPro" id="IPR000089">
    <property type="entry name" value="Biotin_lipoyl"/>
</dbReference>
<name>A0A517TAN5_9PLAN</name>
<sequence>MDLESLKYLESHEWVNLSGETATIGITDFAVEQLTDLVYIDLPAVGSTITKGQTFGEVESVKAVSELYAPISGEVVEVNSSLEDDLAVLSDDAFGAGWMIKVKPSNPSELDELLDRATYVERAAH</sequence>
<dbReference type="NCBIfam" id="TIGR00527">
    <property type="entry name" value="gcvH"/>
    <property type="match status" value="1"/>
</dbReference>